<evidence type="ECO:0000313" key="1">
    <source>
        <dbReference type="EMBL" id="MDE5416282.1"/>
    </source>
</evidence>
<proteinExistence type="predicted"/>
<keyword evidence="2" id="KW-1185">Reference proteome</keyword>
<evidence type="ECO:0000313" key="2">
    <source>
        <dbReference type="Proteomes" id="UP001148125"/>
    </source>
</evidence>
<name>A0ABT5VLX5_9BACI</name>
<accession>A0ABT5VLX5</accession>
<dbReference type="Proteomes" id="UP001148125">
    <property type="component" value="Unassembled WGS sequence"/>
</dbReference>
<protein>
    <submittedName>
        <fullName evidence="1">Uncharacterized protein</fullName>
    </submittedName>
</protein>
<sequence length="84" mass="9718">MNKEELKEAMKDKIANVRSGKVESETFNISRPPEDFGDAVELFYNEQEKCFKAVVFDPQTNTIFSEEMMEDENEVSSFIVKTVK</sequence>
<dbReference type="RefSeq" id="WP_275120873.1">
    <property type="nucleotide sequence ID" value="NZ_JAOTPO010000031.1"/>
</dbReference>
<organism evidence="1 2">
    <name type="scientific">Alkalihalobacterium chitinilyticum</name>
    <dbReference type="NCBI Taxonomy" id="2980103"/>
    <lineage>
        <taxon>Bacteria</taxon>
        <taxon>Bacillati</taxon>
        <taxon>Bacillota</taxon>
        <taxon>Bacilli</taxon>
        <taxon>Bacillales</taxon>
        <taxon>Bacillaceae</taxon>
        <taxon>Alkalihalobacterium</taxon>
    </lineage>
</organism>
<dbReference type="EMBL" id="JAOTPO010000031">
    <property type="protein sequence ID" value="MDE5416282.1"/>
    <property type="molecule type" value="Genomic_DNA"/>
</dbReference>
<reference evidence="1" key="1">
    <citation type="submission" date="2024-05" db="EMBL/GenBank/DDBJ databases">
        <title>Alkalihalobacillus sp. strain MEB203 novel alkaliphilic bacterium from Lonar Lake, India.</title>
        <authorList>
            <person name="Joshi A."/>
            <person name="Thite S."/>
            <person name="Mengade P."/>
        </authorList>
    </citation>
    <scope>NUCLEOTIDE SEQUENCE</scope>
    <source>
        <strain evidence="1">MEB 203</strain>
    </source>
</reference>
<gene>
    <name evidence="1" type="ORF">N7Z68_23560</name>
</gene>
<comment type="caution">
    <text evidence="1">The sequence shown here is derived from an EMBL/GenBank/DDBJ whole genome shotgun (WGS) entry which is preliminary data.</text>
</comment>